<dbReference type="Gene3D" id="3.20.20.80">
    <property type="entry name" value="Glycosidases"/>
    <property type="match status" value="1"/>
</dbReference>
<dbReference type="PANTHER" id="PTHR31297">
    <property type="entry name" value="GLUCAN ENDO-1,6-BETA-GLUCOSIDASE B"/>
    <property type="match status" value="1"/>
</dbReference>
<evidence type="ECO:0000256" key="6">
    <source>
        <dbReference type="SAM" id="MobiDB-lite"/>
    </source>
</evidence>
<evidence type="ECO:0000256" key="7">
    <source>
        <dbReference type="SAM" id="SignalP"/>
    </source>
</evidence>
<dbReference type="GO" id="GO:0009986">
    <property type="term" value="C:cell surface"/>
    <property type="evidence" value="ECO:0007669"/>
    <property type="project" value="TreeGrafter"/>
</dbReference>
<evidence type="ECO:0000256" key="2">
    <source>
        <dbReference type="ARBA" id="ARBA00022801"/>
    </source>
</evidence>
<dbReference type="Pfam" id="PF00150">
    <property type="entry name" value="Cellulase"/>
    <property type="match status" value="1"/>
</dbReference>
<keyword evidence="2 5" id="KW-0378">Hydrolase</keyword>
<keyword evidence="4" id="KW-0961">Cell wall biogenesis/degradation</keyword>
<dbReference type="GO" id="GO:0005886">
    <property type="term" value="C:plasma membrane"/>
    <property type="evidence" value="ECO:0007669"/>
    <property type="project" value="UniProtKB-SubCell"/>
</dbReference>
<proteinExistence type="inferred from homology"/>
<sequence length="424" mass="46088">MVAFNLGAAVLFASALGRGAQAAIVRGVNLGGWLVTEPWMTPSLFKATDTEDEWHLCNELGKDKCRETLEDHWSTFYTRDDLVAIKRAGLTSVRIPLGYWAVDLLDYEPYVSGQYPYLVRAVQWANDLGLHVFLDIHGAPGSQNGWEETGLVGPVDFTANQTNADRTIKVLRNLTEEFSKDHYGGVVTNIELLNEPLLSMDDLKLFYTPAAQVVNVTGINVTIHDGFYNPHSWANYDPNDESITANTTGNTEYDQDKRTWFRKLFEAQNAAFTPYGAGQSSIGWYFWSWKLEYDIDAWSYRRGLSDGYIPSNISDPSTYEFPIKDNGCIDTDHAYQAKATATFSTYSASATSDGSESSSGSGSGSSSDSGSGGDSSSASTTDSSSSSSTSTPGSGAASFSGKNNALSGLVYLAVAPLAFFSFFL</sequence>
<keyword evidence="10" id="KW-1185">Reference proteome</keyword>
<dbReference type="GO" id="GO:0009251">
    <property type="term" value="P:glucan catabolic process"/>
    <property type="evidence" value="ECO:0007669"/>
    <property type="project" value="TreeGrafter"/>
</dbReference>
<feature type="chain" id="PRO_5020468247" description="Glycoside hydrolase family 5 domain-containing protein" evidence="7">
    <location>
        <begin position="23"/>
        <end position="424"/>
    </location>
</feature>
<dbReference type="OrthoDB" id="1887033at2759"/>
<dbReference type="InterPro" id="IPR001547">
    <property type="entry name" value="Glyco_hydro_5"/>
</dbReference>
<evidence type="ECO:0000256" key="3">
    <source>
        <dbReference type="ARBA" id="ARBA00023295"/>
    </source>
</evidence>
<dbReference type="InterPro" id="IPR017853">
    <property type="entry name" value="GH"/>
</dbReference>
<dbReference type="InterPro" id="IPR050386">
    <property type="entry name" value="Glycosyl_hydrolase_5"/>
</dbReference>
<dbReference type="PANTHER" id="PTHR31297:SF42">
    <property type="entry name" value="GLYCOSIDE HYDROLASE FAMILY 5 DOMAIN-CONTAINING PROTEIN"/>
    <property type="match status" value="1"/>
</dbReference>
<dbReference type="Proteomes" id="UP000308549">
    <property type="component" value="Unassembled WGS sequence"/>
</dbReference>
<feature type="region of interest" description="Disordered" evidence="6">
    <location>
        <begin position="352"/>
        <end position="398"/>
    </location>
</feature>
<evidence type="ECO:0000256" key="5">
    <source>
        <dbReference type="RuleBase" id="RU361153"/>
    </source>
</evidence>
<dbReference type="GO" id="GO:0004338">
    <property type="term" value="F:glucan exo-1,3-beta-glucosidase activity"/>
    <property type="evidence" value="ECO:0007669"/>
    <property type="project" value="UniProtKB-EC"/>
</dbReference>
<keyword evidence="3 5" id="KW-0326">Glycosidase</keyword>
<comment type="similarity">
    <text evidence="1 5">Belongs to the glycosyl hydrolase 5 (cellulase A) family.</text>
</comment>
<keyword evidence="7" id="KW-0732">Signal</keyword>
<evidence type="ECO:0000313" key="9">
    <source>
        <dbReference type="EMBL" id="TKA32894.1"/>
    </source>
</evidence>
<name>A0A4U0UC88_9PEZI</name>
<feature type="signal peptide" evidence="7">
    <location>
        <begin position="1"/>
        <end position="22"/>
    </location>
</feature>
<evidence type="ECO:0000313" key="10">
    <source>
        <dbReference type="Proteomes" id="UP000308549"/>
    </source>
</evidence>
<evidence type="ECO:0000256" key="1">
    <source>
        <dbReference type="ARBA" id="ARBA00005641"/>
    </source>
</evidence>
<feature type="domain" description="Glycoside hydrolase family 5" evidence="8">
    <location>
        <begin position="69"/>
        <end position="223"/>
    </location>
</feature>
<organism evidence="9 10">
    <name type="scientific">Salinomyces thailandicus</name>
    <dbReference type="NCBI Taxonomy" id="706561"/>
    <lineage>
        <taxon>Eukaryota</taxon>
        <taxon>Fungi</taxon>
        <taxon>Dikarya</taxon>
        <taxon>Ascomycota</taxon>
        <taxon>Pezizomycotina</taxon>
        <taxon>Dothideomycetes</taxon>
        <taxon>Dothideomycetidae</taxon>
        <taxon>Mycosphaerellales</taxon>
        <taxon>Teratosphaeriaceae</taxon>
        <taxon>Salinomyces</taxon>
    </lineage>
</organism>
<evidence type="ECO:0000256" key="4">
    <source>
        <dbReference type="ARBA" id="ARBA00023316"/>
    </source>
</evidence>
<dbReference type="AlphaFoldDB" id="A0A4U0UC88"/>
<dbReference type="SUPFAM" id="SSF51445">
    <property type="entry name" value="(Trans)glycosidases"/>
    <property type="match status" value="1"/>
</dbReference>
<dbReference type="GO" id="GO:0005576">
    <property type="term" value="C:extracellular region"/>
    <property type="evidence" value="ECO:0007669"/>
    <property type="project" value="TreeGrafter"/>
</dbReference>
<evidence type="ECO:0000259" key="8">
    <source>
        <dbReference type="Pfam" id="PF00150"/>
    </source>
</evidence>
<dbReference type="EMBL" id="NAJL01000004">
    <property type="protein sequence ID" value="TKA32894.1"/>
    <property type="molecule type" value="Genomic_DNA"/>
</dbReference>
<dbReference type="GO" id="GO:0071555">
    <property type="term" value="P:cell wall organization"/>
    <property type="evidence" value="ECO:0007669"/>
    <property type="project" value="UniProtKB-KW"/>
</dbReference>
<reference evidence="9 10" key="1">
    <citation type="submission" date="2017-03" db="EMBL/GenBank/DDBJ databases">
        <title>Genomes of endolithic fungi from Antarctica.</title>
        <authorList>
            <person name="Coleine C."/>
            <person name="Masonjones S."/>
            <person name="Stajich J.E."/>
        </authorList>
    </citation>
    <scope>NUCLEOTIDE SEQUENCE [LARGE SCALE GENOMIC DNA]</scope>
    <source>
        <strain evidence="9 10">CCFEE 6315</strain>
    </source>
</reference>
<accession>A0A4U0UC88</accession>
<comment type="caution">
    <text evidence="9">The sequence shown here is derived from an EMBL/GenBank/DDBJ whole genome shotgun (WGS) entry which is preliminary data.</text>
</comment>
<gene>
    <name evidence="9" type="ORF">B0A50_01120</name>
</gene>
<protein>
    <recommendedName>
        <fullName evidence="8">Glycoside hydrolase family 5 domain-containing protein</fullName>
    </recommendedName>
</protein>